<proteinExistence type="predicted"/>
<evidence type="ECO:0000313" key="1">
    <source>
        <dbReference type="EMBL" id="KAI8010202.1"/>
    </source>
</evidence>
<comment type="caution">
    <text evidence="1">The sequence shown here is derived from an EMBL/GenBank/DDBJ whole genome shotgun (WGS) entry which is preliminary data.</text>
</comment>
<name>A0ACC0H9I2_9ERIC</name>
<evidence type="ECO:0000313" key="2">
    <source>
        <dbReference type="Proteomes" id="UP001060215"/>
    </source>
</evidence>
<dbReference type="EMBL" id="CM045762">
    <property type="protein sequence ID" value="KAI8010202.1"/>
    <property type="molecule type" value="Genomic_DNA"/>
</dbReference>
<protein>
    <submittedName>
        <fullName evidence="1">Uncharacterized protein</fullName>
    </submittedName>
</protein>
<sequence length="113" mass="12320">MCYYVEMSSRASKLPCNEKTDNSQAACSEIYRVQGYIKMLLQLGCYGSGGADCCVIKSVEWGVTMAGGGVVMRLMLQGFEDGVRTSSLVTHSRDKSRLRFVVGFLAKKLGTGM</sequence>
<gene>
    <name evidence="1" type="ORF">LOK49_LG06G02974</name>
</gene>
<organism evidence="1 2">
    <name type="scientific">Camellia lanceoleosa</name>
    <dbReference type="NCBI Taxonomy" id="1840588"/>
    <lineage>
        <taxon>Eukaryota</taxon>
        <taxon>Viridiplantae</taxon>
        <taxon>Streptophyta</taxon>
        <taxon>Embryophyta</taxon>
        <taxon>Tracheophyta</taxon>
        <taxon>Spermatophyta</taxon>
        <taxon>Magnoliopsida</taxon>
        <taxon>eudicotyledons</taxon>
        <taxon>Gunneridae</taxon>
        <taxon>Pentapetalae</taxon>
        <taxon>asterids</taxon>
        <taxon>Ericales</taxon>
        <taxon>Theaceae</taxon>
        <taxon>Camellia</taxon>
    </lineage>
</organism>
<accession>A0ACC0H9I2</accession>
<keyword evidence="2" id="KW-1185">Reference proteome</keyword>
<dbReference type="Proteomes" id="UP001060215">
    <property type="component" value="Chromosome 5"/>
</dbReference>
<reference evidence="1 2" key="1">
    <citation type="journal article" date="2022" name="Plant J.">
        <title>Chromosome-level genome of Camellia lanceoleosa provides a valuable resource for understanding genome evolution and self-incompatibility.</title>
        <authorList>
            <person name="Gong W."/>
            <person name="Xiao S."/>
            <person name="Wang L."/>
            <person name="Liao Z."/>
            <person name="Chang Y."/>
            <person name="Mo W."/>
            <person name="Hu G."/>
            <person name="Li W."/>
            <person name="Zhao G."/>
            <person name="Zhu H."/>
            <person name="Hu X."/>
            <person name="Ji K."/>
            <person name="Xiang X."/>
            <person name="Song Q."/>
            <person name="Yuan D."/>
            <person name="Jin S."/>
            <person name="Zhang L."/>
        </authorList>
    </citation>
    <scope>NUCLEOTIDE SEQUENCE [LARGE SCALE GENOMIC DNA]</scope>
    <source>
        <strain evidence="1">SQ_2022a</strain>
    </source>
</reference>